<evidence type="ECO:0000256" key="4">
    <source>
        <dbReference type="ARBA" id="ARBA00022741"/>
    </source>
</evidence>
<comment type="similarity">
    <text evidence="2">Belongs to the asparagine synthetase family.</text>
</comment>
<dbReference type="PIRSF" id="PIRSF001589">
    <property type="entry name" value="Asn_synthetase_glu-h"/>
    <property type="match status" value="1"/>
</dbReference>
<dbReference type="InterPro" id="IPR001962">
    <property type="entry name" value="Asn_synthase"/>
</dbReference>
<gene>
    <name evidence="9" type="primary">asnB</name>
    <name evidence="9" type="ORF">ACFQ1E_07280</name>
</gene>
<dbReference type="EMBL" id="JBHTJG010000002">
    <property type="protein sequence ID" value="MFD0946132.1"/>
    <property type="molecule type" value="Genomic_DNA"/>
</dbReference>
<dbReference type="Pfam" id="PF00733">
    <property type="entry name" value="Asn_synthase"/>
    <property type="match status" value="1"/>
</dbReference>
<dbReference type="SUPFAM" id="SSF56235">
    <property type="entry name" value="N-terminal nucleophile aminohydrolases (Ntn hydrolases)"/>
    <property type="match status" value="1"/>
</dbReference>
<dbReference type="RefSeq" id="WP_264943084.1">
    <property type="nucleotide sequence ID" value="NZ_JAPDRA010000002.1"/>
</dbReference>
<evidence type="ECO:0000256" key="2">
    <source>
        <dbReference type="ARBA" id="ARBA00005752"/>
    </source>
</evidence>
<proteinExistence type="inferred from homology"/>
<dbReference type="Pfam" id="PF13537">
    <property type="entry name" value="GATase_7"/>
    <property type="match status" value="1"/>
</dbReference>
<dbReference type="PANTHER" id="PTHR43284">
    <property type="entry name" value="ASPARAGINE SYNTHETASE (GLUTAMINE-HYDROLYZING)"/>
    <property type="match status" value="1"/>
</dbReference>
<keyword evidence="6" id="KW-0315">Glutamine amidotransferase</keyword>
<dbReference type="PANTHER" id="PTHR43284:SF1">
    <property type="entry name" value="ASPARAGINE SYNTHETASE"/>
    <property type="match status" value="1"/>
</dbReference>
<evidence type="ECO:0000313" key="9">
    <source>
        <dbReference type="EMBL" id="MFD0946132.1"/>
    </source>
</evidence>
<organism evidence="9 10">
    <name type="scientific">Sphingomonas canadensis</name>
    <dbReference type="NCBI Taxonomy" id="1219257"/>
    <lineage>
        <taxon>Bacteria</taxon>
        <taxon>Pseudomonadati</taxon>
        <taxon>Pseudomonadota</taxon>
        <taxon>Alphaproteobacteria</taxon>
        <taxon>Sphingomonadales</taxon>
        <taxon>Sphingomonadaceae</taxon>
        <taxon>Sphingomonas</taxon>
    </lineage>
</organism>
<dbReference type="PROSITE" id="PS51278">
    <property type="entry name" value="GATASE_TYPE_2"/>
    <property type="match status" value="1"/>
</dbReference>
<evidence type="ECO:0000256" key="1">
    <source>
        <dbReference type="ARBA" id="ARBA00005187"/>
    </source>
</evidence>
<accession>A0ABW3H9M7</accession>
<dbReference type="InterPro" id="IPR029055">
    <property type="entry name" value="Ntn_hydrolases_N"/>
</dbReference>
<dbReference type="InterPro" id="IPR014729">
    <property type="entry name" value="Rossmann-like_a/b/a_fold"/>
</dbReference>
<evidence type="ECO:0000259" key="8">
    <source>
        <dbReference type="PROSITE" id="PS51278"/>
    </source>
</evidence>
<dbReference type="Gene3D" id="3.60.20.10">
    <property type="entry name" value="Glutamine Phosphoribosylpyrophosphate, subunit 1, domain 1"/>
    <property type="match status" value="1"/>
</dbReference>
<dbReference type="InterPro" id="IPR033738">
    <property type="entry name" value="AsnB_N"/>
</dbReference>
<dbReference type="SUPFAM" id="SSF52402">
    <property type="entry name" value="Adenine nucleotide alpha hydrolases-like"/>
    <property type="match status" value="1"/>
</dbReference>
<keyword evidence="5" id="KW-0067">ATP-binding</keyword>
<dbReference type="InterPro" id="IPR006426">
    <property type="entry name" value="Asn_synth_AEB"/>
</dbReference>
<keyword evidence="9" id="KW-0436">Ligase</keyword>
<feature type="domain" description="Glutamine amidotransferase type-2" evidence="8">
    <location>
        <begin position="2"/>
        <end position="217"/>
    </location>
</feature>
<comment type="pathway">
    <text evidence="1">Amino-acid biosynthesis; L-asparagine biosynthesis; L-asparagine from L-aspartate (L-Gln route): step 1/1.</text>
</comment>
<dbReference type="CDD" id="cd00712">
    <property type="entry name" value="AsnB"/>
    <property type="match status" value="1"/>
</dbReference>
<dbReference type="InterPro" id="IPR017932">
    <property type="entry name" value="GATase_2_dom"/>
</dbReference>
<keyword evidence="10" id="KW-1185">Reference proteome</keyword>
<evidence type="ECO:0000313" key="10">
    <source>
        <dbReference type="Proteomes" id="UP001596977"/>
    </source>
</evidence>
<evidence type="ECO:0000256" key="6">
    <source>
        <dbReference type="ARBA" id="ARBA00022962"/>
    </source>
</evidence>
<dbReference type="Gene3D" id="3.40.50.620">
    <property type="entry name" value="HUPs"/>
    <property type="match status" value="1"/>
</dbReference>
<comment type="caution">
    <text evidence="9">The sequence shown here is derived from an EMBL/GenBank/DDBJ whole genome shotgun (WGS) entry which is preliminary data.</text>
</comment>
<comment type="catalytic activity">
    <reaction evidence="7">
        <text>L-aspartate + L-glutamine + ATP + H2O = L-asparagine + L-glutamate + AMP + diphosphate + H(+)</text>
        <dbReference type="Rhea" id="RHEA:12228"/>
        <dbReference type="ChEBI" id="CHEBI:15377"/>
        <dbReference type="ChEBI" id="CHEBI:15378"/>
        <dbReference type="ChEBI" id="CHEBI:29985"/>
        <dbReference type="ChEBI" id="CHEBI:29991"/>
        <dbReference type="ChEBI" id="CHEBI:30616"/>
        <dbReference type="ChEBI" id="CHEBI:33019"/>
        <dbReference type="ChEBI" id="CHEBI:58048"/>
        <dbReference type="ChEBI" id="CHEBI:58359"/>
        <dbReference type="ChEBI" id="CHEBI:456215"/>
        <dbReference type="EC" id="6.3.5.4"/>
    </reaction>
</comment>
<dbReference type="EC" id="6.3.5.4" evidence="3"/>
<dbReference type="GO" id="GO:0004066">
    <property type="term" value="F:asparagine synthase (glutamine-hydrolyzing) activity"/>
    <property type="evidence" value="ECO:0007669"/>
    <property type="project" value="UniProtKB-EC"/>
</dbReference>
<sequence length="615" mass="64836">MCGINGIFAWSGEAPPVDRDELIRTRDHMAPRGPDGEGLWTGEGGRIGLGHRRLAIIELSAAGAQPMASIDGRLMLTFNGEIYNYRALRAELIAQGVTFASHSDSEVILALYAREGAAMLPRLRGMFALAIWDLERRELFVARDALGIKPLYYSNRAGTFRFASQVKALAAGGAIPTAIEPAALTGFYLWGSVPEPWTILADVFALPAGSSMAIGANGAAAPVPFHSVSAVYREAEAASAAGGAVPDLAAALLDSARHHLEADVPVGCFLSAGVDSGALLGLMRDTGARDVPTVTLGFDEFAGAHDDEAGLAAQVAAHYGMPHRVRRVSEAEFAEDLPRILAAMDQPTIDGVNSWFVSKAAREMGLKVAVSGLGGDELFGGYPAFRDLPAWTRRFAMARPFGALARQLLSGIGPERLGLNPKAAGMLEHGGSWTGAYLLRRGVFMPWELPELLDRDLVRTGLDRLGPGFGAERAFEGGEPASDFGKVATLEAALYMRNQLLRDTDWASMAHSLEVRVPLVDPVLMAATARAMTAPGARLGKAPLAAAPALPLPGAILHRAKTGFSTPVGRWAQKLMGDAPLPAIAAGPRSPWARRWTCHVAASLGGGPLVASAAA</sequence>
<dbReference type="InterPro" id="IPR051786">
    <property type="entry name" value="ASN_synthetase/amidase"/>
</dbReference>
<protein>
    <recommendedName>
        <fullName evidence="3">asparagine synthase (glutamine-hydrolyzing)</fullName>
        <ecNumber evidence="3">6.3.5.4</ecNumber>
    </recommendedName>
</protein>
<dbReference type="Proteomes" id="UP001596977">
    <property type="component" value="Unassembled WGS sequence"/>
</dbReference>
<dbReference type="NCBIfam" id="TIGR01536">
    <property type="entry name" value="asn_synth_AEB"/>
    <property type="match status" value="1"/>
</dbReference>
<keyword evidence="4" id="KW-0547">Nucleotide-binding</keyword>
<evidence type="ECO:0000256" key="5">
    <source>
        <dbReference type="ARBA" id="ARBA00022840"/>
    </source>
</evidence>
<reference evidence="10" key="1">
    <citation type="journal article" date="2019" name="Int. J. Syst. Evol. Microbiol.">
        <title>The Global Catalogue of Microorganisms (GCM) 10K type strain sequencing project: providing services to taxonomists for standard genome sequencing and annotation.</title>
        <authorList>
            <consortium name="The Broad Institute Genomics Platform"/>
            <consortium name="The Broad Institute Genome Sequencing Center for Infectious Disease"/>
            <person name="Wu L."/>
            <person name="Ma J."/>
        </authorList>
    </citation>
    <scope>NUCLEOTIDE SEQUENCE [LARGE SCALE GENOMIC DNA]</scope>
    <source>
        <strain evidence="10">CCUG 62982</strain>
    </source>
</reference>
<dbReference type="CDD" id="cd01991">
    <property type="entry name" value="Asn_synthase_B_C"/>
    <property type="match status" value="1"/>
</dbReference>
<evidence type="ECO:0000256" key="3">
    <source>
        <dbReference type="ARBA" id="ARBA00012737"/>
    </source>
</evidence>
<evidence type="ECO:0000256" key="7">
    <source>
        <dbReference type="ARBA" id="ARBA00048741"/>
    </source>
</evidence>
<name>A0ABW3H9M7_9SPHN</name>